<dbReference type="Proteomes" id="UP000321595">
    <property type="component" value="Chromosome"/>
</dbReference>
<feature type="compositionally biased region" description="Polar residues" evidence="6">
    <location>
        <begin position="36"/>
        <end position="45"/>
    </location>
</feature>
<reference evidence="7 8" key="1">
    <citation type="submission" date="2019-08" db="EMBL/GenBank/DDBJ databases">
        <authorList>
            <person name="Liang Q."/>
        </authorList>
    </citation>
    <scope>NUCLEOTIDE SEQUENCE [LARGE SCALE GENOMIC DNA]</scope>
    <source>
        <strain evidence="7 8">V1718</strain>
    </source>
</reference>
<evidence type="ECO:0000256" key="5">
    <source>
        <dbReference type="ARBA" id="ARBA00023136"/>
    </source>
</evidence>
<dbReference type="AlphaFoldDB" id="A0A5B8XVF6"/>
<evidence type="ECO:0000313" key="8">
    <source>
        <dbReference type="Proteomes" id="UP000321595"/>
    </source>
</evidence>
<evidence type="ECO:0000256" key="2">
    <source>
        <dbReference type="ARBA" id="ARBA00022692"/>
    </source>
</evidence>
<evidence type="ECO:0000256" key="1">
    <source>
        <dbReference type="ARBA" id="ARBA00004167"/>
    </source>
</evidence>
<dbReference type="InterPro" id="IPR013517">
    <property type="entry name" value="FG-GAP"/>
</dbReference>
<dbReference type="PANTHER" id="PTHR21419:SF30">
    <property type="entry name" value="IG-LIKE DOMAIN-CONTAINING PROTEIN"/>
    <property type="match status" value="1"/>
</dbReference>
<dbReference type="Gene3D" id="2.130.10.130">
    <property type="entry name" value="Integrin alpha, N-terminal"/>
    <property type="match status" value="1"/>
</dbReference>
<dbReference type="InterPro" id="IPR045232">
    <property type="entry name" value="FAM234"/>
</dbReference>
<dbReference type="RefSeq" id="WP_146960157.1">
    <property type="nucleotide sequence ID" value="NZ_CP042467.1"/>
</dbReference>
<dbReference type="GO" id="GO:0016020">
    <property type="term" value="C:membrane"/>
    <property type="evidence" value="ECO:0007669"/>
    <property type="project" value="UniProtKB-SubCell"/>
</dbReference>
<dbReference type="PANTHER" id="PTHR21419">
    <property type="match status" value="1"/>
</dbReference>
<dbReference type="InterPro" id="IPR013783">
    <property type="entry name" value="Ig-like_fold"/>
</dbReference>
<keyword evidence="5" id="KW-0472">Membrane</keyword>
<dbReference type="Pfam" id="PF01839">
    <property type="entry name" value="FG-GAP"/>
    <property type="match status" value="1"/>
</dbReference>
<feature type="compositionally biased region" description="Low complexity" evidence="6">
    <location>
        <begin position="20"/>
        <end position="35"/>
    </location>
</feature>
<name>A0A5B8XVF6_9DELT</name>
<protein>
    <submittedName>
        <fullName evidence="7">VCBS repeat-containing protein</fullName>
    </submittedName>
</protein>
<dbReference type="SUPFAM" id="SSF69318">
    <property type="entry name" value="Integrin alpha N-terminal domain"/>
    <property type="match status" value="1"/>
</dbReference>
<dbReference type="OrthoDB" id="5380843at2"/>
<organism evidence="7 8">
    <name type="scientific">Microvenator marinus</name>
    <dbReference type="NCBI Taxonomy" id="2600177"/>
    <lineage>
        <taxon>Bacteria</taxon>
        <taxon>Deltaproteobacteria</taxon>
        <taxon>Bradymonadales</taxon>
        <taxon>Microvenatoraceae</taxon>
        <taxon>Microvenator</taxon>
    </lineage>
</organism>
<keyword evidence="2" id="KW-0812">Transmembrane</keyword>
<keyword evidence="3" id="KW-0732">Signal</keyword>
<dbReference type="KEGG" id="bbae:FRD01_12620"/>
<comment type="subcellular location">
    <subcellularLocation>
        <location evidence="1">Membrane</location>
        <topology evidence="1">Single-pass membrane protein</topology>
    </subcellularLocation>
</comment>
<accession>A0A5B8XVF6</accession>
<evidence type="ECO:0000256" key="6">
    <source>
        <dbReference type="SAM" id="MobiDB-lite"/>
    </source>
</evidence>
<dbReference type="Gene3D" id="2.60.40.10">
    <property type="entry name" value="Immunoglobulins"/>
    <property type="match status" value="1"/>
</dbReference>
<evidence type="ECO:0000256" key="4">
    <source>
        <dbReference type="ARBA" id="ARBA00022989"/>
    </source>
</evidence>
<feature type="region of interest" description="Disordered" evidence="6">
    <location>
        <begin position="20"/>
        <end position="52"/>
    </location>
</feature>
<gene>
    <name evidence="7" type="ORF">FRD01_12620</name>
</gene>
<dbReference type="EMBL" id="CP042467">
    <property type="protein sequence ID" value="QED28063.1"/>
    <property type="molecule type" value="Genomic_DNA"/>
</dbReference>
<evidence type="ECO:0000313" key="7">
    <source>
        <dbReference type="EMBL" id="QED28063.1"/>
    </source>
</evidence>
<dbReference type="InterPro" id="IPR028994">
    <property type="entry name" value="Integrin_alpha_N"/>
</dbReference>
<keyword evidence="4" id="KW-1133">Transmembrane helix</keyword>
<sequence>MRWILLILLLAGCSDDSSVSVGNNQNNGPNNPQNNTQGASNNELDMNQPGDMTTVDMANNDAGACTAEQTACETPQGTLCCDAETACLFDSCVPLGDACSESQPCPPTQFCEPSVDRCVDIDANPNACVYIPPVGEFSPVEAWSWTESADSPEYDQVMMMPAVANLTDDNSDGTVDTQDIPDVVFVTFRSNRYNDDGVLRVISGLDGAEHWSSSTLDVPFYAAGGTIPALGDIDLDGVPEIIVSAGPTNVGLYAIKANGEILWHQPGVPNLGSQGPSIANIDQQGPPEIITPNRVVGSDGRLICSLPTSAGIPVVADVNLDGTMEILHGASLYQVSNIDATDGTGCTLIQDVAIAGGYLALANFDADPNPEIVQVVGGNINLLEHDGTPIWTFEIPLDMQRVGDLYGITDCAPEVPTVGQACTSQAECGPPLGQCAGNRCRKHTACNRGGGAPTVADFDGDGLADIAVAARWYYLVLTGAGEVLWAHATKDFSSAVTGSSVFDFEGDGKAEVVYNDELFLRVYSGAGTGADADSNGYNDPEILVEIPNSSGTLLEYPLIVDVDNDGNAEIVVAANNYSTAGSTTKGIRVFKDASDNWVGTRRIWNQHAYHVTNIDEDGSVPDVQVLNWTAPGLNNFRQNVQGDGLFNAPNFEIEISEVVATTCAQTGVVIRFQLKNTGSIGVRSGTVPVSVYITLEGQETLIETVTNTQNLGPGAEENFEILWAAPSSAANQNFDVRIVADDDGAGGQSHNECHEDDNTALEPDNLCQLLQ</sequence>
<keyword evidence="8" id="KW-1185">Reference proteome</keyword>
<evidence type="ECO:0000256" key="3">
    <source>
        <dbReference type="ARBA" id="ARBA00022729"/>
    </source>
</evidence>
<proteinExistence type="predicted"/>